<dbReference type="InterPro" id="IPR039426">
    <property type="entry name" value="TonB-dep_rcpt-like"/>
</dbReference>
<evidence type="ECO:0000256" key="8">
    <source>
        <dbReference type="ARBA" id="ARBA00023170"/>
    </source>
</evidence>
<keyword evidence="2 10" id="KW-0813">Transport</keyword>
<dbReference type="PROSITE" id="PS52016">
    <property type="entry name" value="TONB_DEPENDENT_REC_3"/>
    <property type="match status" value="1"/>
</dbReference>
<evidence type="ECO:0000259" key="12">
    <source>
        <dbReference type="Pfam" id="PF00593"/>
    </source>
</evidence>
<evidence type="ECO:0000256" key="4">
    <source>
        <dbReference type="ARBA" id="ARBA00022692"/>
    </source>
</evidence>
<evidence type="ECO:0000256" key="1">
    <source>
        <dbReference type="ARBA" id="ARBA00004571"/>
    </source>
</evidence>
<evidence type="ECO:0000256" key="6">
    <source>
        <dbReference type="ARBA" id="ARBA00023077"/>
    </source>
</evidence>
<dbReference type="AlphaFoldDB" id="A0A1I6Y2J9"/>
<accession>A0A1I6Y2J9</accession>
<evidence type="ECO:0000256" key="7">
    <source>
        <dbReference type="ARBA" id="ARBA00023136"/>
    </source>
</evidence>
<evidence type="ECO:0000256" key="10">
    <source>
        <dbReference type="PROSITE-ProRule" id="PRU01360"/>
    </source>
</evidence>
<dbReference type="InterPro" id="IPR036942">
    <property type="entry name" value="Beta-barrel_TonB_sf"/>
</dbReference>
<dbReference type="PANTHER" id="PTHR30069">
    <property type="entry name" value="TONB-DEPENDENT OUTER MEMBRANE RECEPTOR"/>
    <property type="match status" value="1"/>
</dbReference>
<keyword evidence="6 11" id="KW-0798">TonB box</keyword>
<evidence type="ECO:0000256" key="3">
    <source>
        <dbReference type="ARBA" id="ARBA00022452"/>
    </source>
</evidence>
<dbReference type="PANTHER" id="PTHR30069:SF29">
    <property type="entry name" value="HEMOGLOBIN AND HEMOGLOBIN-HAPTOGLOBIN-BINDING PROTEIN 1-RELATED"/>
    <property type="match status" value="1"/>
</dbReference>
<dbReference type="InterPro" id="IPR012910">
    <property type="entry name" value="Plug_dom"/>
</dbReference>
<reference evidence="14 15" key="1">
    <citation type="submission" date="2016-10" db="EMBL/GenBank/DDBJ databases">
        <authorList>
            <person name="de Groot N.N."/>
        </authorList>
    </citation>
    <scope>NUCLEOTIDE SEQUENCE [LARGE SCALE GENOMIC DNA]</scope>
    <source>
        <strain evidence="14 15">CGMCC 1.7005</strain>
    </source>
</reference>
<comment type="similarity">
    <text evidence="10 11">Belongs to the TonB-dependent receptor family.</text>
</comment>
<dbReference type="InterPro" id="IPR037066">
    <property type="entry name" value="Plug_dom_sf"/>
</dbReference>
<proteinExistence type="inferred from homology"/>
<dbReference type="Proteomes" id="UP000236454">
    <property type="component" value="Unassembled WGS sequence"/>
</dbReference>
<keyword evidence="8 14" id="KW-0675">Receptor</keyword>
<evidence type="ECO:0000256" key="5">
    <source>
        <dbReference type="ARBA" id="ARBA00022729"/>
    </source>
</evidence>
<protein>
    <submittedName>
        <fullName evidence="14">Outer membrane receptor for ferrienterochelin and colicins</fullName>
    </submittedName>
</protein>
<dbReference type="Pfam" id="PF00593">
    <property type="entry name" value="TonB_dep_Rec_b-barrel"/>
    <property type="match status" value="1"/>
</dbReference>
<gene>
    <name evidence="14" type="ORF">SAMN05216474_0623</name>
</gene>
<sequence>MPIMKRFVVLLLVVLPFVILGQVRLHFIAEDDLSDLNVLCHSSQRNFTQEYRCNGEGQLLLSDVWKVGDSIHIRINDFERYQLDTLFQLKTTHIIYLTNVQLLEGANVYAKMDEIPLDKAKNSLTIIEKDFIEKTGSQTLTDVLESQPNISISNDPVLGQSIRLAGQSGENVQILIDGVPVIGRLNGNIDPSQILLNNVEKIEIFIGDLSDIYGNNAQAGTINLITSGATTKRISGQLSAYYESSGNYNVDFYSHFAFKKQRVSVALGRNYFDGWSPNDTYTMFPQAQLADENRIHVWKPKEVYFGDLSWSYKSKRLKNTLKLNSYFDDILNRGLPIAPYQLQAIDERYKTTRLGLSNQSIIPVKKGYLQALLAYNFYERRKESYLKDLTELTQELLPDGVNNTQDTSSIHAQMFRGIYHLDLKRWKMKMGVHEYLEYYFGGRIEEGSKFILSADAFVNGQYEIKSWKMHVLASLRYGYNSSFVMQPVPKLSLAKSFGKDRLNLIATYSKGYRAPNVKELYFDFVDINHNIQGNPDLKSERADNLQFLLKADLDKKKRWSVDASYRYNAIHHQIVLGLLEGTTTYTYLNTDKADVNSASFMLNYTRKQLGLRLGGSYTLSKLSGSISEEINSADLAFNGTYNFVKGNWGFVFRSNYVFEQGNLLITEAGVERSTLAPYFNADFSVNKSFIHKKLMVSAGVNNVFNNTQRQVIGSLNTGQAHNASTGSLNLATGRQVFLSFNYKFSKP</sequence>
<name>A0A1I6Y2J9_9FLAO</name>
<dbReference type="EMBL" id="FPAS01000001">
    <property type="protein sequence ID" value="SFT44809.1"/>
    <property type="molecule type" value="Genomic_DNA"/>
</dbReference>
<dbReference type="Gene3D" id="2.170.130.10">
    <property type="entry name" value="TonB-dependent receptor, plug domain"/>
    <property type="match status" value="1"/>
</dbReference>
<evidence type="ECO:0000256" key="9">
    <source>
        <dbReference type="ARBA" id="ARBA00023237"/>
    </source>
</evidence>
<keyword evidence="9 10" id="KW-0998">Cell outer membrane</keyword>
<organism evidence="14 15">
    <name type="scientific">Lishizhenia tianjinensis</name>
    <dbReference type="NCBI Taxonomy" id="477690"/>
    <lineage>
        <taxon>Bacteria</taxon>
        <taxon>Pseudomonadati</taxon>
        <taxon>Bacteroidota</taxon>
        <taxon>Flavobacteriia</taxon>
        <taxon>Flavobacteriales</taxon>
        <taxon>Crocinitomicaceae</taxon>
        <taxon>Lishizhenia</taxon>
    </lineage>
</organism>
<feature type="domain" description="TonB-dependent receptor plug" evidence="13">
    <location>
        <begin position="118"/>
        <end position="221"/>
    </location>
</feature>
<evidence type="ECO:0000313" key="15">
    <source>
        <dbReference type="Proteomes" id="UP000236454"/>
    </source>
</evidence>
<dbReference type="GO" id="GO:0015344">
    <property type="term" value="F:siderophore uptake transmembrane transporter activity"/>
    <property type="evidence" value="ECO:0007669"/>
    <property type="project" value="TreeGrafter"/>
</dbReference>
<evidence type="ECO:0000259" key="13">
    <source>
        <dbReference type="Pfam" id="PF07715"/>
    </source>
</evidence>
<dbReference type="OrthoDB" id="9764669at2"/>
<feature type="domain" description="TonB-dependent receptor-like beta-barrel" evidence="12">
    <location>
        <begin position="302"/>
        <end position="703"/>
    </location>
</feature>
<evidence type="ECO:0000313" key="14">
    <source>
        <dbReference type="EMBL" id="SFT44809.1"/>
    </source>
</evidence>
<keyword evidence="3 10" id="KW-1134">Transmembrane beta strand</keyword>
<dbReference type="GO" id="GO:0009279">
    <property type="term" value="C:cell outer membrane"/>
    <property type="evidence" value="ECO:0007669"/>
    <property type="project" value="UniProtKB-SubCell"/>
</dbReference>
<evidence type="ECO:0000256" key="11">
    <source>
        <dbReference type="RuleBase" id="RU003357"/>
    </source>
</evidence>
<keyword evidence="15" id="KW-1185">Reference proteome</keyword>
<keyword evidence="5" id="KW-0732">Signal</keyword>
<keyword evidence="4 10" id="KW-0812">Transmembrane</keyword>
<keyword evidence="7 10" id="KW-0472">Membrane</keyword>
<dbReference type="InterPro" id="IPR000531">
    <property type="entry name" value="Beta-barrel_TonB"/>
</dbReference>
<dbReference type="GO" id="GO:0044718">
    <property type="term" value="P:siderophore transmembrane transport"/>
    <property type="evidence" value="ECO:0007669"/>
    <property type="project" value="TreeGrafter"/>
</dbReference>
<comment type="subcellular location">
    <subcellularLocation>
        <location evidence="1 10">Cell outer membrane</location>
        <topology evidence="1 10">Multi-pass membrane protein</topology>
    </subcellularLocation>
</comment>
<evidence type="ECO:0000256" key="2">
    <source>
        <dbReference type="ARBA" id="ARBA00022448"/>
    </source>
</evidence>
<dbReference type="SUPFAM" id="SSF56935">
    <property type="entry name" value="Porins"/>
    <property type="match status" value="1"/>
</dbReference>
<dbReference type="Pfam" id="PF07715">
    <property type="entry name" value="Plug"/>
    <property type="match status" value="1"/>
</dbReference>
<dbReference type="STRING" id="477690.SAMN05216474_0623"/>
<dbReference type="Gene3D" id="2.40.170.20">
    <property type="entry name" value="TonB-dependent receptor, beta-barrel domain"/>
    <property type="match status" value="1"/>
</dbReference>